<accession>A0A645GI90</accession>
<feature type="transmembrane region" description="Helical" evidence="1">
    <location>
        <begin position="111"/>
        <end position="135"/>
    </location>
</feature>
<sequence>MFENVRKLSTIRKQALKSLLRKFDESGREIIEMHVLDDSGFLSPYAGANGKVISSEATSFLDNSVVLPVTFKHGIIIHITSACIDEQERIEYETAIRNRYRSRLTELSQSMLRNTIFGIGMSIVGVLILTFAILMKYHNPGSIVLEVTYIAAWVFLWEAVDLLFLERSILRYEQTKALTLYEAKIVFT</sequence>
<feature type="transmembrane region" description="Helical" evidence="1">
    <location>
        <begin position="147"/>
        <end position="165"/>
    </location>
</feature>
<evidence type="ECO:0000313" key="2">
    <source>
        <dbReference type="EMBL" id="MPN26405.1"/>
    </source>
</evidence>
<dbReference type="EMBL" id="VSSQ01075916">
    <property type="protein sequence ID" value="MPN26405.1"/>
    <property type="molecule type" value="Genomic_DNA"/>
</dbReference>
<name>A0A645GI90_9ZZZZ</name>
<gene>
    <name evidence="2" type="ORF">SDC9_173829</name>
</gene>
<keyword evidence="1" id="KW-0812">Transmembrane</keyword>
<reference evidence="2" key="1">
    <citation type="submission" date="2019-08" db="EMBL/GenBank/DDBJ databases">
        <authorList>
            <person name="Kucharzyk K."/>
            <person name="Murdoch R.W."/>
            <person name="Higgins S."/>
            <person name="Loffler F."/>
        </authorList>
    </citation>
    <scope>NUCLEOTIDE SEQUENCE</scope>
</reference>
<proteinExistence type="predicted"/>
<organism evidence="2">
    <name type="scientific">bioreactor metagenome</name>
    <dbReference type="NCBI Taxonomy" id="1076179"/>
    <lineage>
        <taxon>unclassified sequences</taxon>
        <taxon>metagenomes</taxon>
        <taxon>ecological metagenomes</taxon>
    </lineage>
</organism>
<keyword evidence="1" id="KW-1133">Transmembrane helix</keyword>
<dbReference type="AlphaFoldDB" id="A0A645GI90"/>
<keyword evidence="1" id="KW-0472">Membrane</keyword>
<protein>
    <submittedName>
        <fullName evidence="2">Uncharacterized protein</fullName>
    </submittedName>
</protein>
<comment type="caution">
    <text evidence="2">The sequence shown here is derived from an EMBL/GenBank/DDBJ whole genome shotgun (WGS) entry which is preliminary data.</text>
</comment>
<evidence type="ECO:0000256" key="1">
    <source>
        <dbReference type="SAM" id="Phobius"/>
    </source>
</evidence>